<dbReference type="GO" id="GO:0046872">
    <property type="term" value="F:metal ion binding"/>
    <property type="evidence" value="ECO:0007669"/>
    <property type="project" value="UniProtKB-KW"/>
</dbReference>
<dbReference type="InterPro" id="IPR009056">
    <property type="entry name" value="Cyt_c-like_dom"/>
</dbReference>
<evidence type="ECO:0000259" key="8">
    <source>
        <dbReference type="PROSITE" id="PS51007"/>
    </source>
</evidence>
<evidence type="ECO:0000256" key="2">
    <source>
        <dbReference type="ARBA" id="ARBA00022617"/>
    </source>
</evidence>
<dbReference type="PROSITE" id="PS51007">
    <property type="entry name" value="CYTC"/>
    <property type="match status" value="2"/>
</dbReference>
<evidence type="ECO:0000313" key="9">
    <source>
        <dbReference type="EMBL" id="CRH04247.1"/>
    </source>
</evidence>
<proteinExistence type="predicted"/>
<gene>
    <name evidence="9" type="ORF">MAGMO_0031</name>
</gene>
<feature type="domain" description="Cytochrome c" evidence="8">
    <location>
        <begin position="134"/>
        <end position="216"/>
    </location>
</feature>
<evidence type="ECO:0000256" key="3">
    <source>
        <dbReference type="ARBA" id="ARBA00022723"/>
    </source>
</evidence>
<dbReference type="GO" id="GO:0020037">
    <property type="term" value="F:heme binding"/>
    <property type="evidence" value="ECO:0007669"/>
    <property type="project" value="InterPro"/>
</dbReference>
<evidence type="ECO:0000256" key="1">
    <source>
        <dbReference type="ARBA" id="ARBA00022448"/>
    </source>
</evidence>
<keyword evidence="3 6" id="KW-0479">Metal-binding</keyword>
<keyword evidence="5 6" id="KW-0408">Iron</keyword>
<dbReference type="EMBL" id="LO017727">
    <property type="protein sequence ID" value="CRH04247.1"/>
    <property type="molecule type" value="Genomic_DNA"/>
</dbReference>
<evidence type="ECO:0000256" key="7">
    <source>
        <dbReference type="SAM" id="SignalP"/>
    </source>
</evidence>
<evidence type="ECO:0000256" key="4">
    <source>
        <dbReference type="ARBA" id="ARBA00022982"/>
    </source>
</evidence>
<dbReference type="Gene3D" id="1.10.760.10">
    <property type="entry name" value="Cytochrome c-like domain"/>
    <property type="match status" value="2"/>
</dbReference>
<evidence type="ECO:0000256" key="5">
    <source>
        <dbReference type="ARBA" id="ARBA00023004"/>
    </source>
</evidence>
<dbReference type="Pfam" id="PF13442">
    <property type="entry name" value="Cytochrome_CBB3"/>
    <property type="match status" value="1"/>
</dbReference>
<dbReference type="InterPro" id="IPR050597">
    <property type="entry name" value="Cytochrome_c_Oxidase_Subunit"/>
</dbReference>
<protein>
    <submittedName>
        <fullName evidence="9">Putative cytochrome c, monohaem</fullName>
    </submittedName>
</protein>
<dbReference type="PANTHER" id="PTHR33751:SF9">
    <property type="entry name" value="CYTOCHROME C4"/>
    <property type="match status" value="1"/>
</dbReference>
<sequence length="233" mass="25809">MKNRKALVGVATALAMVLCGSAFAGWNEKGGEKDAAVKLKPNLENGKVIYEVCSACHMPEGWGLDDGTFPQIAGQHREVLIKQLADIRAENRDVPTMYPFAIPSEIGGAQSIADVAAYISKLPMNNKNGVGKGDNLERGQAIYEKDCVRCHGDMGEGSAGDYFPAVYGQHYRYVLRQMEWIRDGKRRNANPDMVRQLRRFSQADLEAVSDYVSRLKPPADRIAKSGWRNVDFD</sequence>
<keyword evidence="4" id="KW-0249">Electron transport</keyword>
<feature type="chain" id="PRO_5012751933" evidence="7">
    <location>
        <begin position="25"/>
        <end position="233"/>
    </location>
</feature>
<feature type="domain" description="Cytochrome c" evidence="8">
    <location>
        <begin position="41"/>
        <end position="123"/>
    </location>
</feature>
<feature type="signal peptide" evidence="7">
    <location>
        <begin position="1"/>
        <end position="24"/>
    </location>
</feature>
<keyword evidence="1" id="KW-0813">Transport</keyword>
<keyword evidence="2 6" id="KW-0349">Heme</keyword>
<dbReference type="SUPFAM" id="SSF46626">
    <property type="entry name" value="Cytochrome c"/>
    <property type="match status" value="2"/>
</dbReference>
<keyword evidence="7" id="KW-0732">Signal</keyword>
<dbReference type="GO" id="GO:0009055">
    <property type="term" value="F:electron transfer activity"/>
    <property type="evidence" value="ECO:0007669"/>
    <property type="project" value="InterPro"/>
</dbReference>
<dbReference type="InterPro" id="IPR036909">
    <property type="entry name" value="Cyt_c-like_dom_sf"/>
</dbReference>
<dbReference type="Pfam" id="PF00034">
    <property type="entry name" value="Cytochrom_C"/>
    <property type="match status" value="1"/>
</dbReference>
<name>A0A1S7LDW8_MAGMO</name>
<dbReference type="PANTHER" id="PTHR33751">
    <property type="entry name" value="CBB3-TYPE CYTOCHROME C OXIDASE SUBUNIT FIXP"/>
    <property type="match status" value="1"/>
</dbReference>
<organism evidence="9">
    <name type="scientific">Magnetococcus massalia (strain MO-1)</name>
    <dbReference type="NCBI Taxonomy" id="451514"/>
    <lineage>
        <taxon>Bacteria</taxon>
        <taxon>Pseudomonadati</taxon>
        <taxon>Pseudomonadota</taxon>
        <taxon>Magnetococcia</taxon>
        <taxon>Magnetococcales</taxon>
        <taxon>Magnetococcaceae</taxon>
        <taxon>Magnetococcus</taxon>
    </lineage>
</organism>
<reference evidence="9" key="1">
    <citation type="submission" date="2015-04" db="EMBL/GenBank/DDBJ databases">
        <authorList>
            <person name="Syromyatnikov M.Y."/>
            <person name="Popov V.N."/>
        </authorList>
    </citation>
    <scope>NUCLEOTIDE SEQUENCE</scope>
    <source>
        <strain evidence="9">MO-1</strain>
    </source>
</reference>
<dbReference type="AlphaFoldDB" id="A0A1S7LDW8"/>
<accession>A0A1S7LDW8</accession>
<evidence type="ECO:0000256" key="6">
    <source>
        <dbReference type="PROSITE-ProRule" id="PRU00433"/>
    </source>
</evidence>